<proteinExistence type="inferred from homology"/>
<dbReference type="HAMAP" id="MF_00171">
    <property type="entry name" value="TruA"/>
    <property type="match status" value="1"/>
</dbReference>
<dbReference type="AlphaFoldDB" id="A0A1Z5KI11"/>
<accession>A0A1Z5KI11</accession>
<sequence>MTNKKPIFLKSLKGEEGKPFEIHGEQALEIVSHLLETNQVNEEILRSVVATLYPETQSTQLPNNSISASIVAPASTVLAQQEPPTVRKRHIALQIYYDGSKYTGLAENVGVEHDQSVEKALFRALRQAYLIEGRSSCQYSRCGRTDKGVSAAGQVVALQLKSAISLQASWDEAGQRLLNTDELPKNAVDALQLWVPPRKPSAPKQLRTVREYAYDRVLNNLLPSDIQVLGWVPVDDAFSARFSCRDRTYRYFFHSESMDLERMRDAMTLLLGEHDFRNFCKMDVEKVYNFKRVIHQAIIVEKEPPASGVCYFQIQGQAFLWHQIRCIASILFSIGRGYESPTLISELLDVKKYPGKPAYPLAPERPLVLHNCGFGHLQFGYTVANLWSVYETQKEQWKELILTAARIQNLLETIESLTVRTDDLQAFYLEKKRVQSKKNNKRYFANLTNEIAAVPSERMISWKQAMEWLQQNGQIMNNTETHIPMADRSMGTTYEEKLQALQASDRKRQRYETNVMQKRKSKQEDEQFYAEMTQRGGSAL</sequence>
<keyword evidence="2" id="KW-0819">tRNA processing</keyword>
<dbReference type="OrthoDB" id="25767at2759"/>
<reference evidence="6 7" key="1">
    <citation type="journal article" date="2015" name="Plant Cell">
        <title>Oil accumulation by the oleaginous diatom Fistulifera solaris as revealed by the genome and transcriptome.</title>
        <authorList>
            <person name="Tanaka T."/>
            <person name="Maeda Y."/>
            <person name="Veluchamy A."/>
            <person name="Tanaka M."/>
            <person name="Abida H."/>
            <person name="Marechal E."/>
            <person name="Bowler C."/>
            <person name="Muto M."/>
            <person name="Sunaga Y."/>
            <person name="Tanaka M."/>
            <person name="Yoshino T."/>
            <person name="Taniguchi T."/>
            <person name="Fukuda Y."/>
            <person name="Nemoto M."/>
            <person name="Matsumoto M."/>
            <person name="Wong P.S."/>
            <person name="Aburatani S."/>
            <person name="Fujibuchi W."/>
        </authorList>
    </citation>
    <scope>NUCLEOTIDE SEQUENCE [LARGE SCALE GENOMIC DNA]</scope>
    <source>
        <strain evidence="6 7">JPCC DA0580</strain>
    </source>
</reference>
<dbReference type="GO" id="GO:0160154">
    <property type="term" value="F:tRNA pseudouridine(38/39) synthase activity"/>
    <property type="evidence" value="ECO:0007669"/>
    <property type="project" value="UniProtKB-EC"/>
</dbReference>
<gene>
    <name evidence="6" type="ORF">FisN_6Hh017</name>
</gene>
<evidence type="ECO:0000256" key="3">
    <source>
        <dbReference type="ARBA" id="ARBA00023235"/>
    </source>
</evidence>
<evidence type="ECO:0000313" key="7">
    <source>
        <dbReference type="Proteomes" id="UP000198406"/>
    </source>
</evidence>
<dbReference type="GO" id="GO:1990481">
    <property type="term" value="P:mRNA pseudouridine synthesis"/>
    <property type="evidence" value="ECO:0007669"/>
    <property type="project" value="TreeGrafter"/>
</dbReference>
<evidence type="ECO:0000256" key="2">
    <source>
        <dbReference type="ARBA" id="ARBA00022694"/>
    </source>
</evidence>
<feature type="domain" description="Pseudouridine synthase I TruA alpha/beta" evidence="5">
    <location>
        <begin position="266"/>
        <end position="374"/>
    </location>
</feature>
<dbReference type="SUPFAM" id="SSF55120">
    <property type="entry name" value="Pseudouridine synthase"/>
    <property type="match status" value="1"/>
</dbReference>
<dbReference type="Proteomes" id="UP000198406">
    <property type="component" value="Unassembled WGS sequence"/>
</dbReference>
<dbReference type="Gene3D" id="3.30.70.660">
    <property type="entry name" value="Pseudouridine synthase I, catalytic domain, C-terminal subdomain"/>
    <property type="match status" value="1"/>
</dbReference>
<comment type="caution">
    <text evidence="6">The sequence shown here is derived from an EMBL/GenBank/DDBJ whole genome shotgun (WGS) entry which is preliminary data.</text>
</comment>
<organism evidence="6 7">
    <name type="scientific">Fistulifera solaris</name>
    <name type="common">Oleaginous diatom</name>
    <dbReference type="NCBI Taxonomy" id="1519565"/>
    <lineage>
        <taxon>Eukaryota</taxon>
        <taxon>Sar</taxon>
        <taxon>Stramenopiles</taxon>
        <taxon>Ochrophyta</taxon>
        <taxon>Bacillariophyta</taxon>
        <taxon>Bacillariophyceae</taxon>
        <taxon>Bacillariophycidae</taxon>
        <taxon>Naviculales</taxon>
        <taxon>Naviculaceae</taxon>
        <taxon>Fistulifera</taxon>
    </lineage>
</organism>
<dbReference type="PANTHER" id="PTHR11142">
    <property type="entry name" value="PSEUDOURIDYLATE SYNTHASE"/>
    <property type="match status" value="1"/>
</dbReference>
<evidence type="ECO:0000256" key="4">
    <source>
        <dbReference type="SAM" id="MobiDB-lite"/>
    </source>
</evidence>
<feature type="region of interest" description="Disordered" evidence="4">
    <location>
        <begin position="503"/>
        <end position="526"/>
    </location>
</feature>
<evidence type="ECO:0000256" key="1">
    <source>
        <dbReference type="ARBA" id="ARBA00009375"/>
    </source>
</evidence>
<keyword evidence="7" id="KW-1185">Reference proteome</keyword>
<dbReference type="EC" id="5.4.99.45" evidence="6"/>
<dbReference type="InterPro" id="IPR020103">
    <property type="entry name" value="PsdUridine_synth_cat_dom_sf"/>
</dbReference>
<dbReference type="Pfam" id="PF01416">
    <property type="entry name" value="PseudoU_synth_1"/>
    <property type="match status" value="1"/>
</dbReference>
<comment type="similarity">
    <text evidence="1">Belongs to the tRNA pseudouridine synthase TruA family.</text>
</comment>
<dbReference type="GO" id="GO:0031119">
    <property type="term" value="P:tRNA pseudouridine synthesis"/>
    <property type="evidence" value="ECO:0007669"/>
    <property type="project" value="TreeGrafter"/>
</dbReference>
<dbReference type="FunCoup" id="A0A1Z5KI11">
    <property type="interactions" value="313"/>
</dbReference>
<dbReference type="InParanoid" id="A0A1Z5KI11"/>
<dbReference type="InterPro" id="IPR001406">
    <property type="entry name" value="PsdUridine_synth_TruA"/>
</dbReference>
<dbReference type="EMBL" id="BDSP01000234">
    <property type="protein sequence ID" value="GAX25943.1"/>
    <property type="molecule type" value="Genomic_DNA"/>
</dbReference>
<evidence type="ECO:0000313" key="6">
    <source>
        <dbReference type="EMBL" id="GAX25943.1"/>
    </source>
</evidence>
<dbReference type="GO" id="GO:0003723">
    <property type="term" value="F:RNA binding"/>
    <property type="evidence" value="ECO:0007669"/>
    <property type="project" value="InterPro"/>
</dbReference>
<dbReference type="InterPro" id="IPR020095">
    <property type="entry name" value="PsdUridine_synth_TruA_C"/>
</dbReference>
<dbReference type="PANTHER" id="PTHR11142:SF5">
    <property type="entry name" value="TRNA PSEUDOURIDINE(38_39) SYNTHASE"/>
    <property type="match status" value="1"/>
</dbReference>
<dbReference type="InterPro" id="IPR020097">
    <property type="entry name" value="PsdUridine_synth_TruA_a/b_dom"/>
</dbReference>
<name>A0A1Z5KI11_FISSO</name>
<protein>
    <submittedName>
        <fullName evidence="6">tRNA pseudouridine38/39 synthase</fullName>
        <ecNumber evidence="6">5.4.99.45</ecNumber>
    </submittedName>
</protein>
<dbReference type="GO" id="GO:0005634">
    <property type="term" value="C:nucleus"/>
    <property type="evidence" value="ECO:0007669"/>
    <property type="project" value="TreeGrafter"/>
</dbReference>
<keyword evidence="3 6" id="KW-0413">Isomerase</keyword>
<dbReference type="InterPro" id="IPR020094">
    <property type="entry name" value="TruA/RsuA/RluB/E/F_N"/>
</dbReference>
<dbReference type="NCBIfam" id="TIGR00071">
    <property type="entry name" value="hisT_truA"/>
    <property type="match status" value="1"/>
</dbReference>
<dbReference type="GO" id="GO:0005737">
    <property type="term" value="C:cytoplasm"/>
    <property type="evidence" value="ECO:0007669"/>
    <property type="project" value="TreeGrafter"/>
</dbReference>
<dbReference type="Gene3D" id="3.30.70.580">
    <property type="entry name" value="Pseudouridine synthase I, catalytic domain, N-terminal subdomain"/>
    <property type="match status" value="1"/>
</dbReference>
<evidence type="ECO:0000259" key="5">
    <source>
        <dbReference type="Pfam" id="PF01416"/>
    </source>
</evidence>